<evidence type="ECO:0000256" key="4">
    <source>
        <dbReference type="ARBA" id="ARBA00022692"/>
    </source>
</evidence>
<dbReference type="GO" id="GO:0034702">
    <property type="term" value="C:monoatomic ion channel complex"/>
    <property type="evidence" value="ECO:0007669"/>
    <property type="project" value="UniProtKB-KW"/>
</dbReference>
<dbReference type="SUPFAM" id="SSF81296">
    <property type="entry name" value="E set domains"/>
    <property type="match status" value="1"/>
</dbReference>
<keyword evidence="5" id="KW-0851">Voltage-gated channel</keyword>
<evidence type="ECO:0000313" key="15">
    <source>
        <dbReference type="Proteomes" id="UP000184147"/>
    </source>
</evidence>
<keyword evidence="8" id="KW-0406">Ion transport</keyword>
<dbReference type="InterPro" id="IPR014756">
    <property type="entry name" value="Ig_E-set"/>
</dbReference>
<keyword evidence="15" id="KW-1185">Reference proteome</keyword>
<keyword evidence="4 11" id="KW-0812">Transmembrane</keyword>
<name>A0A1M5BB77_9FLAO</name>
<evidence type="ECO:0000256" key="9">
    <source>
        <dbReference type="ARBA" id="ARBA00023136"/>
    </source>
</evidence>
<evidence type="ECO:0000259" key="13">
    <source>
        <dbReference type="Pfam" id="PF17655"/>
    </source>
</evidence>
<evidence type="ECO:0000259" key="12">
    <source>
        <dbReference type="Pfam" id="PF07885"/>
    </source>
</evidence>
<comment type="subcellular location">
    <subcellularLocation>
        <location evidence="1">Membrane</location>
        <topology evidence="1">Multi-pass membrane protein</topology>
    </subcellularLocation>
</comment>
<dbReference type="Gene3D" id="1.10.287.70">
    <property type="match status" value="1"/>
</dbReference>
<keyword evidence="7 11" id="KW-1133">Transmembrane helix</keyword>
<evidence type="ECO:0000256" key="3">
    <source>
        <dbReference type="ARBA" id="ARBA00022538"/>
    </source>
</evidence>
<dbReference type="SUPFAM" id="SSF81324">
    <property type="entry name" value="Voltage-gated potassium channels"/>
    <property type="match status" value="1"/>
</dbReference>
<dbReference type="Pfam" id="PF07885">
    <property type="entry name" value="Ion_trans_2"/>
    <property type="match status" value="1"/>
</dbReference>
<keyword evidence="6" id="KW-0630">Potassium</keyword>
<dbReference type="Gene3D" id="2.60.40.1400">
    <property type="entry name" value="G protein-activated inward rectifier potassium channel 1"/>
    <property type="match status" value="1"/>
</dbReference>
<dbReference type="InterPro" id="IPR016449">
    <property type="entry name" value="K_chnl_inward-rec_Kir"/>
</dbReference>
<evidence type="ECO:0000256" key="1">
    <source>
        <dbReference type="ARBA" id="ARBA00004141"/>
    </source>
</evidence>
<dbReference type="RefSeq" id="WP_073363213.1">
    <property type="nucleotide sequence ID" value="NZ_FQVQ01000008.1"/>
</dbReference>
<dbReference type="EMBL" id="FQVQ01000008">
    <property type="protein sequence ID" value="SHF39821.1"/>
    <property type="molecule type" value="Genomic_DNA"/>
</dbReference>
<reference evidence="14 15" key="1">
    <citation type="submission" date="2016-11" db="EMBL/GenBank/DDBJ databases">
        <authorList>
            <person name="Jaros S."/>
            <person name="Januszkiewicz K."/>
            <person name="Wedrychowicz H."/>
        </authorList>
    </citation>
    <scope>NUCLEOTIDE SEQUENCE [LARGE SCALE GENOMIC DNA]</scope>
    <source>
        <strain evidence="14 15">DSM 25660</strain>
    </source>
</reference>
<dbReference type="GO" id="GO:1990573">
    <property type="term" value="P:potassium ion import across plasma membrane"/>
    <property type="evidence" value="ECO:0007669"/>
    <property type="project" value="TreeGrafter"/>
</dbReference>
<dbReference type="AlphaFoldDB" id="A0A1M5BB77"/>
<dbReference type="Pfam" id="PF17655">
    <property type="entry name" value="IRK_C"/>
    <property type="match status" value="1"/>
</dbReference>
<dbReference type="GO" id="GO:0005886">
    <property type="term" value="C:plasma membrane"/>
    <property type="evidence" value="ECO:0007669"/>
    <property type="project" value="TreeGrafter"/>
</dbReference>
<dbReference type="GO" id="GO:0034765">
    <property type="term" value="P:regulation of monoatomic ion transmembrane transport"/>
    <property type="evidence" value="ECO:0007669"/>
    <property type="project" value="TreeGrafter"/>
</dbReference>
<feature type="domain" description="Inward rectifier potassium channel C-terminal" evidence="13">
    <location>
        <begin position="162"/>
        <end position="313"/>
    </location>
</feature>
<dbReference type="InterPro" id="IPR013518">
    <property type="entry name" value="K_chnl_inward-rec_Kir_cyto"/>
</dbReference>
<dbReference type="PRINTS" id="PR01320">
    <property type="entry name" value="KIRCHANNEL"/>
</dbReference>
<evidence type="ECO:0000256" key="11">
    <source>
        <dbReference type="SAM" id="Phobius"/>
    </source>
</evidence>
<evidence type="ECO:0000256" key="6">
    <source>
        <dbReference type="ARBA" id="ARBA00022958"/>
    </source>
</evidence>
<feature type="transmembrane region" description="Helical" evidence="11">
    <location>
        <begin position="64"/>
        <end position="86"/>
    </location>
</feature>
<evidence type="ECO:0000256" key="7">
    <source>
        <dbReference type="ARBA" id="ARBA00022989"/>
    </source>
</evidence>
<dbReference type="GO" id="GO:0005242">
    <property type="term" value="F:inward rectifier potassium channel activity"/>
    <property type="evidence" value="ECO:0007669"/>
    <property type="project" value="InterPro"/>
</dbReference>
<evidence type="ECO:0000256" key="2">
    <source>
        <dbReference type="ARBA" id="ARBA00022448"/>
    </source>
</evidence>
<dbReference type="PANTHER" id="PTHR11767">
    <property type="entry name" value="INWARD RECTIFIER POTASSIUM CHANNEL"/>
    <property type="match status" value="1"/>
</dbReference>
<proteinExistence type="predicted"/>
<dbReference type="InterPro" id="IPR013099">
    <property type="entry name" value="K_chnl_dom"/>
</dbReference>
<evidence type="ECO:0000256" key="8">
    <source>
        <dbReference type="ARBA" id="ARBA00023065"/>
    </source>
</evidence>
<keyword evidence="9 11" id="KW-0472">Membrane</keyword>
<dbReference type="STRING" id="1124188.SAMN05444377_10813"/>
<evidence type="ECO:0000256" key="5">
    <source>
        <dbReference type="ARBA" id="ARBA00022882"/>
    </source>
</evidence>
<accession>A0A1M5BB77</accession>
<keyword evidence="2" id="KW-0813">Transport</keyword>
<evidence type="ECO:0000313" key="14">
    <source>
        <dbReference type="EMBL" id="SHF39821.1"/>
    </source>
</evidence>
<dbReference type="OrthoDB" id="9813518at2"/>
<dbReference type="PANTHER" id="PTHR11767:SF102">
    <property type="entry name" value="INWARDLY RECTIFYING POTASSIUM CHANNEL 1, ISOFORM F"/>
    <property type="match status" value="1"/>
</dbReference>
<sequence length="318" mass="35886">MDFRKTFNAQAKTEANTGLGTNASSYGGRFFTKSGKANIRLTGFPFLDTISWYHTMLTLPRWKFLLIILLFYFLVNAFFATLYVLIGVDHLNGVTVTSPWDAFGQAFFFSVQTFTTVGYGHVSPRGFLASFIAAVEALSGLLSFAIATGLFYGRFSQPKAHLLFSNHALIAPYKDGTALMLRLCPFKNVNLSDAEARVTLGMHVEENGQKVNKFFTLELELDKINALNLNWTLVHPITPQSPLYQFTESDFQDTVGELIVFIKVFDDMFSTSVVKRASYTFDEVVYGARFLPMFSRDGYQRKTLLHIDKLHAFEKVTL</sequence>
<dbReference type="InterPro" id="IPR041647">
    <property type="entry name" value="IRK_C"/>
</dbReference>
<evidence type="ECO:0000256" key="10">
    <source>
        <dbReference type="ARBA" id="ARBA00023303"/>
    </source>
</evidence>
<organism evidence="14 15">
    <name type="scientific">Flavobacterium fontis</name>
    <dbReference type="NCBI Taxonomy" id="1124188"/>
    <lineage>
        <taxon>Bacteria</taxon>
        <taxon>Pseudomonadati</taxon>
        <taxon>Bacteroidota</taxon>
        <taxon>Flavobacteriia</taxon>
        <taxon>Flavobacteriales</taxon>
        <taxon>Flavobacteriaceae</taxon>
        <taxon>Flavobacterium</taxon>
    </lineage>
</organism>
<gene>
    <name evidence="14" type="ORF">SAMN05444377_10813</name>
</gene>
<dbReference type="Proteomes" id="UP000184147">
    <property type="component" value="Unassembled WGS sequence"/>
</dbReference>
<keyword evidence="10 14" id="KW-0407">Ion channel</keyword>
<keyword evidence="3" id="KW-0633">Potassium transport</keyword>
<feature type="transmembrane region" description="Helical" evidence="11">
    <location>
        <begin position="127"/>
        <end position="152"/>
    </location>
</feature>
<protein>
    <submittedName>
        <fullName evidence="14">Inward rectifier potassium channel</fullName>
    </submittedName>
</protein>
<feature type="domain" description="Potassium channel" evidence="12">
    <location>
        <begin position="72"/>
        <end position="151"/>
    </location>
</feature>